<evidence type="ECO:0000313" key="9">
    <source>
        <dbReference type="EMBL" id="GGG73573.1"/>
    </source>
</evidence>
<dbReference type="PANTHER" id="PTHR42745:SF1">
    <property type="entry name" value="ARABINOSE 5-PHOSPHATE ISOMERASE KDSD"/>
    <property type="match status" value="1"/>
</dbReference>
<sequence length="337" mass="35819">MVEPMANEAHKPSDTAQPSSFVRIEAAALRDLADRLDGAMQAPFTEAVDLLIAAADKRQSVIVTGVGKSGIIARKIAATLRSTGTPAHFLQPSEALHGDLGMIGQGDTVLALSSSGETEELLRLLPTLKRLAAHLIVFCSCPTSTLAEASNIFLDAGVSAEACPLNLAPTASTTVMLALGDALALEVSRRRGWKAEDFADLHPGGRLGKRLSRVRDLMHAGEALPRVSSDTPMPQVIHEMSHKKLGMTTVLDGSSLLGMISDGDLRRLLERDGSHALERSAGEIMNRHPLTIAGDAFASTALALMEERKITSLIVTGEQGQIEGVLHLHDLWAINTV</sequence>
<dbReference type="PANTHER" id="PTHR42745">
    <property type="match status" value="1"/>
</dbReference>
<dbReference type="SUPFAM" id="SSF53697">
    <property type="entry name" value="SIS domain"/>
    <property type="match status" value="1"/>
</dbReference>
<dbReference type="PROSITE" id="PS51464">
    <property type="entry name" value="SIS"/>
    <property type="match status" value="1"/>
</dbReference>
<feature type="domain" description="CBS" evidence="7">
    <location>
        <begin position="285"/>
        <end position="337"/>
    </location>
</feature>
<proteinExistence type="inferred from homology"/>
<feature type="site" description="Catalytically relevant" evidence="5">
    <location>
        <position position="68"/>
    </location>
</feature>
<dbReference type="AlphaFoldDB" id="A0A917HB33"/>
<feature type="site" description="Catalytically relevant" evidence="5">
    <location>
        <position position="120"/>
    </location>
</feature>
<dbReference type="InterPro" id="IPR000644">
    <property type="entry name" value="CBS_dom"/>
</dbReference>
<dbReference type="Pfam" id="PF00571">
    <property type="entry name" value="CBS"/>
    <property type="match status" value="2"/>
</dbReference>
<evidence type="ECO:0000256" key="4">
    <source>
        <dbReference type="PIRNR" id="PIRNR004692"/>
    </source>
</evidence>
<dbReference type="GO" id="GO:0097367">
    <property type="term" value="F:carbohydrate derivative binding"/>
    <property type="evidence" value="ECO:0007669"/>
    <property type="project" value="InterPro"/>
</dbReference>
<dbReference type="RefSeq" id="WP_229739172.1">
    <property type="nucleotide sequence ID" value="NZ_BMGT01000002.1"/>
</dbReference>
<feature type="domain" description="SIS" evidence="8">
    <location>
        <begin position="47"/>
        <end position="193"/>
    </location>
</feature>
<protein>
    <submittedName>
        <fullName evidence="9">Arabinose 5-phosphate isomerase</fullName>
    </submittedName>
</protein>
<evidence type="ECO:0000259" key="7">
    <source>
        <dbReference type="PROSITE" id="PS51371"/>
    </source>
</evidence>
<dbReference type="Pfam" id="PF01380">
    <property type="entry name" value="SIS"/>
    <property type="match status" value="1"/>
</dbReference>
<dbReference type="CDD" id="cd04604">
    <property type="entry name" value="CBS_pair_SIS_assoc"/>
    <property type="match status" value="1"/>
</dbReference>
<dbReference type="InterPro" id="IPR004800">
    <property type="entry name" value="KdsD/KpsF-type"/>
</dbReference>
<keyword evidence="2" id="KW-0677">Repeat</keyword>
<dbReference type="NCBIfam" id="TIGR00393">
    <property type="entry name" value="kpsF"/>
    <property type="match status" value="1"/>
</dbReference>
<evidence type="ECO:0000256" key="3">
    <source>
        <dbReference type="ARBA" id="ARBA00023122"/>
    </source>
</evidence>
<evidence type="ECO:0000256" key="6">
    <source>
        <dbReference type="PROSITE-ProRule" id="PRU00703"/>
    </source>
</evidence>
<feature type="site" description="Catalytically relevant" evidence="5">
    <location>
        <position position="161"/>
    </location>
</feature>
<dbReference type="InterPro" id="IPR035474">
    <property type="entry name" value="SIS_Kpsf"/>
</dbReference>
<evidence type="ECO:0000256" key="5">
    <source>
        <dbReference type="PIRSR" id="PIRSR004692-3"/>
    </source>
</evidence>
<dbReference type="EMBL" id="BMGT01000002">
    <property type="protein sequence ID" value="GGG73573.1"/>
    <property type="molecule type" value="Genomic_DNA"/>
</dbReference>
<dbReference type="CDD" id="cd05014">
    <property type="entry name" value="SIS_Kpsf"/>
    <property type="match status" value="1"/>
</dbReference>
<evidence type="ECO:0000256" key="1">
    <source>
        <dbReference type="ARBA" id="ARBA00008165"/>
    </source>
</evidence>
<dbReference type="PROSITE" id="PS51371">
    <property type="entry name" value="CBS"/>
    <property type="match status" value="2"/>
</dbReference>
<dbReference type="SUPFAM" id="SSF54631">
    <property type="entry name" value="CBS-domain pair"/>
    <property type="match status" value="1"/>
</dbReference>
<dbReference type="InterPro" id="IPR001347">
    <property type="entry name" value="SIS_dom"/>
</dbReference>
<keyword evidence="3 6" id="KW-0129">CBS domain</keyword>
<organism evidence="9 10">
    <name type="scientific">Edaphobacter dinghuensis</name>
    <dbReference type="NCBI Taxonomy" id="1560005"/>
    <lineage>
        <taxon>Bacteria</taxon>
        <taxon>Pseudomonadati</taxon>
        <taxon>Acidobacteriota</taxon>
        <taxon>Terriglobia</taxon>
        <taxon>Terriglobales</taxon>
        <taxon>Acidobacteriaceae</taxon>
        <taxon>Edaphobacter</taxon>
    </lineage>
</organism>
<dbReference type="PIRSF" id="PIRSF004692">
    <property type="entry name" value="KdsD_KpsF"/>
    <property type="match status" value="1"/>
</dbReference>
<reference evidence="9" key="2">
    <citation type="submission" date="2020-09" db="EMBL/GenBank/DDBJ databases">
        <authorList>
            <person name="Sun Q."/>
            <person name="Zhou Y."/>
        </authorList>
    </citation>
    <scope>NUCLEOTIDE SEQUENCE</scope>
    <source>
        <strain evidence="9">CGMCC 1.12997</strain>
    </source>
</reference>
<evidence type="ECO:0000256" key="2">
    <source>
        <dbReference type="ARBA" id="ARBA00022737"/>
    </source>
</evidence>
<dbReference type="InterPro" id="IPR050986">
    <property type="entry name" value="GutQ/KpsF_isomerases"/>
</dbReference>
<gene>
    <name evidence="9" type="primary">kpsF</name>
    <name evidence="9" type="ORF">GCM10011585_15130</name>
</gene>
<feature type="domain" description="CBS" evidence="7">
    <location>
        <begin position="218"/>
        <end position="277"/>
    </location>
</feature>
<reference evidence="9" key="1">
    <citation type="journal article" date="2014" name="Int. J. Syst. Evol. Microbiol.">
        <title>Complete genome sequence of Corynebacterium casei LMG S-19264T (=DSM 44701T), isolated from a smear-ripened cheese.</title>
        <authorList>
            <consortium name="US DOE Joint Genome Institute (JGI-PGF)"/>
            <person name="Walter F."/>
            <person name="Albersmeier A."/>
            <person name="Kalinowski J."/>
            <person name="Ruckert C."/>
        </authorList>
    </citation>
    <scope>NUCLEOTIDE SEQUENCE</scope>
    <source>
        <strain evidence="9">CGMCC 1.12997</strain>
    </source>
</reference>
<dbReference type="Proteomes" id="UP000647241">
    <property type="component" value="Unassembled WGS sequence"/>
</dbReference>
<dbReference type="InterPro" id="IPR046342">
    <property type="entry name" value="CBS_dom_sf"/>
</dbReference>
<dbReference type="InterPro" id="IPR046348">
    <property type="entry name" value="SIS_dom_sf"/>
</dbReference>
<evidence type="ECO:0000313" key="10">
    <source>
        <dbReference type="Proteomes" id="UP000647241"/>
    </source>
</evidence>
<dbReference type="Gene3D" id="3.40.50.10490">
    <property type="entry name" value="Glucose-6-phosphate isomerase like protein, domain 1"/>
    <property type="match status" value="1"/>
</dbReference>
<name>A0A917HB33_9BACT</name>
<accession>A0A917HB33</accession>
<dbReference type="GO" id="GO:0016853">
    <property type="term" value="F:isomerase activity"/>
    <property type="evidence" value="ECO:0007669"/>
    <property type="project" value="UniProtKB-KW"/>
</dbReference>
<dbReference type="Gene3D" id="3.10.580.10">
    <property type="entry name" value="CBS-domain"/>
    <property type="match status" value="1"/>
</dbReference>
<comment type="similarity">
    <text evidence="1 4">Belongs to the SIS family. GutQ/KpsF subfamily.</text>
</comment>
<dbReference type="GO" id="GO:1901135">
    <property type="term" value="P:carbohydrate derivative metabolic process"/>
    <property type="evidence" value="ECO:0007669"/>
    <property type="project" value="InterPro"/>
</dbReference>
<comment type="caution">
    <text evidence="9">The sequence shown here is derived from an EMBL/GenBank/DDBJ whole genome shotgun (WGS) entry which is preliminary data.</text>
</comment>
<feature type="site" description="Catalytically relevant" evidence="5">
    <location>
        <position position="202"/>
    </location>
</feature>
<evidence type="ECO:0000259" key="8">
    <source>
        <dbReference type="PROSITE" id="PS51464"/>
    </source>
</evidence>
<keyword evidence="10" id="KW-1185">Reference proteome</keyword>
<keyword evidence="9" id="KW-0413">Isomerase</keyword>
<dbReference type="GO" id="GO:0005975">
    <property type="term" value="P:carbohydrate metabolic process"/>
    <property type="evidence" value="ECO:0007669"/>
    <property type="project" value="InterPro"/>
</dbReference>